<evidence type="ECO:0000259" key="1">
    <source>
        <dbReference type="PROSITE" id="PS51186"/>
    </source>
</evidence>
<gene>
    <name evidence="2" type="ORF">BJX66DRAFT_144040</name>
</gene>
<evidence type="ECO:0000313" key="3">
    <source>
        <dbReference type="Proteomes" id="UP001610563"/>
    </source>
</evidence>
<sequence>MVIKVYPLTEKDIPGAIEVIQVAFAEDPYFRWVFDEKNFNKIRNYGSLEARCLWGIKNAIFHVAKEESGPEGPEGILGVSCWLPPHPPSQPETWASWYEGWVLWLRQGLNNLRHGGRGGLNVKRYYIWKERQAEAQGAIWDDERGYYFCNIVAVRPEAQGKGVGRLLFEEVTRKADEEGVKCYLESSRNQPNVGIYEKLGFDMRKIMECRDESSNGEGEGEGNVCMLYCMVREPKKCSP</sequence>
<feature type="domain" description="N-acetyltransferase" evidence="1">
    <location>
        <begin position="84"/>
        <end position="217"/>
    </location>
</feature>
<reference evidence="2 3" key="1">
    <citation type="submission" date="2024-07" db="EMBL/GenBank/DDBJ databases">
        <title>Section-level genome sequencing and comparative genomics of Aspergillus sections Usti and Cavernicolus.</title>
        <authorList>
            <consortium name="Lawrence Berkeley National Laboratory"/>
            <person name="Nybo J.L."/>
            <person name="Vesth T.C."/>
            <person name="Theobald S."/>
            <person name="Frisvad J.C."/>
            <person name="Larsen T.O."/>
            <person name="Kjaerboelling I."/>
            <person name="Rothschild-Mancinelli K."/>
            <person name="Lyhne E.K."/>
            <person name="Kogle M.E."/>
            <person name="Barry K."/>
            <person name="Clum A."/>
            <person name="Na H."/>
            <person name="Ledsgaard L."/>
            <person name="Lin J."/>
            <person name="Lipzen A."/>
            <person name="Kuo A."/>
            <person name="Riley R."/>
            <person name="Mondo S."/>
            <person name="Labutti K."/>
            <person name="Haridas S."/>
            <person name="Pangalinan J."/>
            <person name="Salamov A.A."/>
            <person name="Simmons B.A."/>
            <person name="Magnuson J.K."/>
            <person name="Chen J."/>
            <person name="Drula E."/>
            <person name="Henrissat B."/>
            <person name="Wiebenga A."/>
            <person name="Lubbers R.J."/>
            <person name="Gomes A.C."/>
            <person name="Makela M.R."/>
            <person name="Stajich J."/>
            <person name="Grigoriev I.V."/>
            <person name="Mortensen U.H."/>
            <person name="De Vries R.P."/>
            <person name="Baker S.E."/>
            <person name="Andersen M.R."/>
        </authorList>
    </citation>
    <scope>NUCLEOTIDE SEQUENCE [LARGE SCALE GENOMIC DNA]</scope>
    <source>
        <strain evidence="2 3">CBS 209.92</strain>
    </source>
</reference>
<dbReference type="Pfam" id="PF13508">
    <property type="entry name" value="Acetyltransf_7"/>
    <property type="match status" value="1"/>
</dbReference>
<dbReference type="PANTHER" id="PTHR42791:SF4">
    <property type="entry name" value="ACETYLTRANSFERASE, GNAT FAMILY FAMILY (AFU_ORTHOLOGUE AFUA_4G09540)-RELATED"/>
    <property type="match status" value="1"/>
</dbReference>
<keyword evidence="3" id="KW-1185">Reference proteome</keyword>
<dbReference type="Gene3D" id="3.40.630.30">
    <property type="match status" value="1"/>
</dbReference>
<protein>
    <submittedName>
        <fullName evidence="2">Acyl-CoA N-acyltransferase</fullName>
    </submittedName>
</protein>
<evidence type="ECO:0000313" key="2">
    <source>
        <dbReference type="EMBL" id="KAL2796038.1"/>
    </source>
</evidence>
<proteinExistence type="predicted"/>
<dbReference type="SUPFAM" id="SSF55729">
    <property type="entry name" value="Acyl-CoA N-acyltransferases (Nat)"/>
    <property type="match status" value="1"/>
</dbReference>
<dbReference type="PROSITE" id="PS51186">
    <property type="entry name" value="GNAT"/>
    <property type="match status" value="1"/>
</dbReference>
<dbReference type="EMBL" id="JBFTWV010000029">
    <property type="protein sequence ID" value="KAL2796038.1"/>
    <property type="molecule type" value="Genomic_DNA"/>
</dbReference>
<dbReference type="InterPro" id="IPR016181">
    <property type="entry name" value="Acyl_CoA_acyltransferase"/>
</dbReference>
<dbReference type="CDD" id="cd04301">
    <property type="entry name" value="NAT_SF"/>
    <property type="match status" value="1"/>
</dbReference>
<accession>A0ABR4GAJ2</accession>
<dbReference type="PANTHER" id="PTHR42791">
    <property type="entry name" value="GNAT FAMILY ACETYLTRANSFERASE"/>
    <property type="match status" value="1"/>
</dbReference>
<dbReference type="InterPro" id="IPR052523">
    <property type="entry name" value="Trichothecene_AcTrans"/>
</dbReference>
<organism evidence="2 3">
    <name type="scientific">Aspergillus keveii</name>
    <dbReference type="NCBI Taxonomy" id="714993"/>
    <lineage>
        <taxon>Eukaryota</taxon>
        <taxon>Fungi</taxon>
        <taxon>Dikarya</taxon>
        <taxon>Ascomycota</taxon>
        <taxon>Pezizomycotina</taxon>
        <taxon>Eurotiomycetes</taxon>
        <taxon>Eurotiomycetidae</taxon>
        <taxon>Eurotiales</taxon>
        <taxon>Aspergillaceae</taxon>
        <taxon>Aspergillus</taxon>
        <taxon>Aspergillus subgen. Nidulantes</taxon>
    </lineage>
</organism>
<name>A0ABR4GAJ2_9EURO</name>
<dbReference type="Proteomes" id="UP001610563">
    <property type="component" value="Unassembled WGS sequence"/>
</dbReference>
<dbReference type="InterPro" id="IPR000182">
    <property type="entry name" value="GNAT_dom"/>
</dbReference>
<comment type="caution">
    <text evidence="2">The sequence shown here is derived from an EMBL/GenBank/DDBJ whole genome shotgun (WGS) entry which is preliminary data.</text>
</comment>